<accession>A0AAW8MJ09</accession>
<protein>
    <submittedName>
        <fullName evidence="1">Uncharacterized protein</fullName>
    </submittedName>
</protein>
<dbReference type="RefSeq" id="WP_310367657.1">
    <property type="nucleotide sequence ID" value="NZ_JAVDVC010000015.1"/>
</dbReference>
<evidence type="ECO:0000313" key="1">
    <source>
        <dbReference type="EMBL" id="MDR6961429.1"/>
    </source>
</evidence>
<organism evidence="1 2">
    <name type="scientific">Pseudomonas brassicacearum</name>
    <dbReference type="NCBI Taxonomy" id="930166"/>
    <lineage>
        <taxon>Bacteria</taxon>
        <taxon>Pseudomonadati</taxon>
        <taxon>Pseudomonadota</taxon>
        <taxon>Gammaproteobacteria</taxon>
        <taxon>Pseudomonadales</taxon>
        <taxon>Pseudomonadaceae</taxon>
        <taxon>Pseudomonas</taxon>
    </lineage>
</organism>
<name>A0AAW8MJ09_9PSED</name>
<gene>
    <name evidence="1" type="ORF">J2W43_005442</name>
</gene>
<sequence length="101" mass="11402">MNSDLDLQEKQEEFEQQQRELMALEAATLVVEEGASRAAAVQIVKDIRMEQAGATENELIRDEDGFAEYLLEEAQQPVLPKDPKKLAQVKAIAKELIDKFD</sequence>
<evidence type="ECO:0000313" key="2">
    <source>
        <dbReference type="Proteomes" id="UP001252613"/>
    </source>
</evidence>
<dbReference type="EMBL" id="JAVDVC010000015">
    <property type="protein sequence ID" value="MDR6961429.1"/>
    <property type="molecule type" value="Genomic_DNA"/>
</dbReference>
<reference evidence="1" key="1">
    <citation type="submission" date="2023-07" db="EMBL/GenBank/DDBJ databases">
        <title>Sorghum-associated microbial communities from plants grown in Nebraska, USA.</title>
        <authorList>
            <person name="Schachtman D."/>
        </authorList>
    </citation>
    <scope>NUCLEOTIDE SEQUENCE</scope>
    <source>
        <strain evidence="1">3432</strain>
    </source>
</reference>
<dbReference type="AlphaFoldDB" id="A0AAW8MJ09"/>
<comment type="caution">
    <text evidence="1">The sequence shown here is derived from an EMBL/GenBank/DDBJ whole genome shotgun (WGS) entry which is preliminary data.</text>
</comment>
<dbReference type="Proteomes" id="UP001252613">
    <property type="component" value="Unassembled WGS sequence"/>
</dbReference>
<proteinExistence type="predicted"/>